<protein>
    <submittedName>
        <fullName evidence="1">Uncharacterized protein</fullName>
    </submittedName>
</protein>
<feature type="non-terminal residue" evidence="1">
    <location>
        <position position="1"/>
    </location>
</feature>
<gene>
    <name evidence="1" type="ORF">TSPGSL018_3035</name>
</gene>
<accession>A0A061SEH0</accession>
<proteinExistence type="predicted"/>
<sequence>KKIKSIGRESWTLYKGLELHKPILKGPGNIQFFIWTPGLATYITRD</sequence>
<evidence type="ECO:0000313" key="1">
    <source>
        <dbReference type="EMBL" id="JAC83562.1"/>
    </source>
</evidence>
<organism evidence="1">
    <name type="scientific">Tetraselmis sp. GSL018</name>
    <dbReference type="NCBI Taxonomy" id="582737"/>
    <lineage>
        <taxon>Eukaryota</taxon>
        <taxon>Viridiplantae</taxon>
        <taxon>Chlorophyta</taxon>
        <taxon>core chlorophytes</taxon>
        <taxon>Chlorodendrophyceae</taxon>
        <taxon>Chlorodendrales</taxon>
        <taxon>Chlorodendraceae</taxon>
        <taxon>Tetraselmis</taxon>
    </lineage>
</organism>
<reference evidence="1" key="1">
    <citation type="submission" date="2014-05" db="EMBL/GenBank/DDBJ databases">
        <title>The transcriptome of the halophilic microalga Tetraselmis sp. GSL018 isolated from the Great Salt Lake, Utah.</title>
        <authorList>
            <person name="Jinkerson R.E."/>
            <person name="D'Adamo S."/>
            <person name="Posewitz M.C."/>
        </authorList>
    </citation>
    <scope>NUCLEOTIDE SEQUENCE</scope>
    <source>
        <strain evidence="1">GSL018</strain>
    </source>
</reference>
<dbReference type="EMBL" id="GBEZ01001406">
    <property type="protein sequence ID" value="JAC83562.1"/>
    <property type="molecule type" value="Transcribed_RNA"/>
</dbReference>
<dbReference type="AlphaFoldDB" id="A0A061SEH0"/>
<name>A0A061SEH0_9CHLO</name>